<protein>
    <submittedName>
        <fullName evidence="1">Uncharacterized protein</fullName>
    </submittedName>
</protein>
<organism evidence="1 2">
    <name type="scientific">Hydrocarboniphaga effusa AP103</name>
    <dbReference type="NCBI Taxonomy" id="1172194"/>
    <lineage>
        <taxon>Bacteria</taxon>
        <taxon>Pseudomonadati</taxon>
        <taxon>Pseudomonadota</taxon>
        <taxon>Gammaproteobacteria</taxon>
        <taxon>Nevskiales</taxon>
        <taxon>Nevskiaceae</taxon>
        <taxon>Hydrocarboniphaga</taxon>
    </lineage>
</organism>
<evidence type="ECO:0000313" key="1">
    <source>
        <dbReference type="EMBL" id="EIT71367.1"/>
    </source>
</evidence>
<dbReference type="RefSeq" id="WP_007184456.1">
    <property type="nucleotide sequence ID" value="NZ_CALRNS020000009.1"/>
</dbReference>
<sequence>MQAAKELKMGMLSRLRERLDATFENRGGAEAERFAFSAELPAGRRGPICSVNVQVLVEPQQDGDRVRVRAHLQSNLASVLRPALRAQPEVEPAVSTSRSLVQASGQRMSRIAGNGLQRVMASRVVSRITEPLLRRDFNTWVEVQASTEPLNDGAHSIVPQQDKLASLGIRPSKGRSALAESWSGHTPTGFAQLSLLQIDKQDLPPDLVRRMGPRPFQLAAAIVNTVERK</sequence>
<dbReference type="Proteomes" id="UP000003704">
    <property type="component" value="Unassembled WGS sequence"/>
</dbReference>
<dbReference type="EMBL" id="AKGD01000001">
    <property type="protein sequence ID" value="EIT71367.1"/>
    <property type="molecule type" value="Genomic_DNA"/>
</dbReference>
<keyword evidence="2" id="KW-1185">Reference proteome</keyword>
<dbReference type="AlphaFoldDB" id="I7ZHY6"/>
<reference evidence="1 2" key="1">
    <citation type="journal article" date="2012" name="J. Bacteriol.">
        <title>Genome Sequence of n-Alkane-Degrading Hydrocarboniphaga effusa Strain AP103T (ATCC BAA-332T).</title>
        <authorList>
            <person name="Chang H.K."/>
            <person name="Zylstra G.J."/>
            <person name="Chae J.C."/>
        </authorList>
    </citation>
    <scope>NUCLEOTIDE SEQUENCE [LARGE SCALE GENOMIC DNA]</scope>
    <source>
        <strain evidence="1 2">AP103</strain>
    </source>
</reference>
<accession>I7ZHY6</accession>
<name>I7ZHY6_9GAMM</name>
<comment type="caution">
    <text evidence="1">The sequence shown here is derived from an EMBL/GenBank/DDBJ whole genome shotgun (WGS) entry which is preliminary data.</text>
</comment>
<evidence type="ECO:0000313" key="2">
    <source>
        <dbReference type="Proteomes" id="UP000003704"/>
    </source>
</evidence>
<proteinExistence type="predicted"/>
<gene>
    <name evidence="1" type="ORF">WQQ_15040</name>
</gene>